<reference evidence="3 4" key="1">
    <citation type="submission" date="2024-10" db="EMBL/GenBank/DDBJ databases">
        <title>The Natural Products Discovery Center: Release of the First 8490 Sequenced Strains for Exploring Actinobacteria Biosynthetic Diversity.</title>
        <authorList>
            <person name="Kalkreuter E."/>
            <person name="Kautsar S.A."/>
            <person name="Yang D."/>
            <person name="Bader C.D."/>
            <person name="Teijaro C.N."/>
            <person name="Fluegel L."/>
            <person name="Davis C.M."/>
            <person name="Simpson J.R."/>
            <person name="Lauterbach L."/>
            <person name="Steele A.D."/>
            <person name="Gui C."/>
            <person name="Meng S."/>
            <person name="Li G."/>
            <person name="Viehrig K."/>
            <person name="Ye F."/>
            <person name="Su P."/>
            <person name="Kiefer A.F."/>
            <person name="Nichols A."/>
            <person name="Cepeda A.J."/>
            <person name="Yan W."/>
            <person name="Fan B."/>
            <person name="Jiang Y."/>
            <person name="Adhikari A."/>
            <person name="Zheng C.-J."/>
            <person name="Schuster L."/>
            <person name="Cowan T.M."/>
            <person name="Smanski M.J."/>
            <person name="Chevrette M.G."/>
            <person name="De Carvalho L.P.S."/>
            <person name="Shen B."/>
        </authorList>
    </citation>
    <scope>NUCLEOTIDE SEQUENCE [LARGE SCALE GENOMIC DNA]</scope>
    <source>
        <strain evidence="3 4">NPDC000087</strain>
    </source>
</reference>
<dbReference type="HAMAP" id="MF_01384">
    <property type="entry name" value="UreD"/>
    <property type="match status" value="1"/>
</dbReference>
<organism evidence="3 4">
    <name type="scientific">Paractinoplanes globisporus</name>
    <dbReference type="NCBI Taxonomy" id="113565"/>
    <lineage>
        <taxon>Bacteria</taxon>
        <taxon>Bacillati</taxon>
        <taxon>Actinomycetota</taxon>
        <taxon>Actinomycetes</taxon>
        <taxon>Micromonosporales</taxon>
        <taxon>Micromonosporaceae</taxon>
        <taxon>Paractinoplanes</taxon>
    </lineage>
</organism>
<evidence type="ECO:0000313" key="4">
    <source>
        <dbReference type="Proteomes" id="UP001602245"/>
    </source>
</evidence>
<dbReference type="Proteomes" id="UP001602245">
    <property type="component" value="Unassembled WGS sequence"/>
</dbReference>
<dbReference type="Pfam" id="PF01774">
    <property type="entry name" value="UreD"/>
    <property type="match status" value="1"/>
</dbReference>
<accession>A0ABW6WN51</accession>
<keyword evidence="4" id="KW-1185">Reference proteome</keyword>
<keyword evidence="2" id="KW-0996">Nickel insertion</keyword>
<proteinExistence type="inferred from homology"/>
<keyword evidence="1 2" id="KW-0143">Chaperone</keyword>
<evidence type="ECO:0000256" key="1">
    <source>
        <dbReference type="ARBA" id="ARBA00023186"/>
    </source>
</evidence>
<gene>
    <name evidence="2" type="primary">ureD</name>
    <name evidence="3" type="ORF">ACFY35_35275</name>
</gene>
<comment type="subunit">
    <text evidence="2">UreD, UreF and UreG form a complex that acts as a GTP-hydrolysis-dependent molecular chaperone, activating the urease apoprotein by helping to assemble the nickel containing metallocenter of UreC. The UreE protein probably delivers the nickel.</text>
</comment>
<sequence length="280" mass="28515">MRAVARIVAEADGRGGTRLAVLRGESPLLPRRTGGSSGAGVTVHLVGGAAGPLRGDDLRVEVTVGAGAHLTVRSVAAQLALPGRAGLPPSRLVVHAEVAGELRWLPEPLIAAAGCDHHARTHVEVAEGGTLLWREDLVCGRHAEPTGTVSLSTTIRYAGATLYRHELAVAPDTGSPAVLGRYRALGTLVAAPALPATVLPATFRTTSSAAIMPLAGQGFLATAVGEDIREVRAALDPMCGAAEGAPGGAPQARDGFLAVGDGSHRVHAPAKPFAEREIAT</sequence>
<evidence type="ECO:0000256" key="2">
    <source>
        <dbReference type="HAMAP-Rule" id="MF_01384"/>
    </source>
</evidence>
<evidence type="ECO:0000313" key="3">
    <source>
        <dbReference type="EMBL" id="MFF5294733.1"/>
    </source>
</evidence>
<comment type="function">
    <text evidence="2">Required for maturation of urease via the functional incorporation of the urease nickel metallocenter.</text>
</comment>
<protein>
    <recommendedName>
        <fullName evidence="2">Urease accessory protein UreD</fullName>
    </recommendedName>
</protein>
<dbReference type="RefSeq" id="WP_020517611.1">
    <property type="nucleotide sequence ID" value="NZ_JBIAZU010000006.1"/>
</dbReference>
<keyword evidence="2" id="KW-0963">Cytoplasm</keyword>
<comment type="similarity">
    <text evidence="2">Belongs to the UreD family.</text>
</comment>
<comment type="caution">
    <text evidence="3">The sequence shown here is derived from an EMBL/GenBank/DDBJ whole genome shotgun (WGS) entry which is preliminary data.</text>
</comment>
<name>A0ABW6WN51_9ACTN</name>
<dbReference type="InterPro" id="IPR002669">
    <property type="entry name" value="UreD"/>
</dbReference>
<dbReference type="EMBL" id="JBIAZU010000006">
    <property type="protein sequence ID" value="MFF5294733.1"/>
    <property type="molecule type" value="Genomic_DNA"/>
</dbReference>
<comment type="subcellular location">
    <subcellularLocation>
        <location evidence="2">Cytoplasm</location>
    </subcellularLocation>
</comment>